<comment type="caution">
    <text evidence="4">The sequence shown here is derived from an EMBL/GenBank/DDBJ whole genome shotgun (WGS) entry which is preliminary data.</text>
</comment>
<evidence type="ECO:0000313" key="4">
    <source>
        <dbReference type="EMBL" id="CAK0896484.1"/>
    </source>
</evidence>
<proteinExistence type="predicted"/>
<sequence length="970" mass="104092">MVRRPGGLVVLSALVATVASTPAGKPLTPAPAPTASPIRSPMPSQMPSLRTGPAPTFQTPASDAACMWASIIGECSLHGVCVQSPNYPQSYGVDQTCTLEISAAFSAPLAVDFFGTEAYFDTLTVNGVQHSGARGPSGMIPTTSISWVSDHSVPGSGWRLCQASSQVQPRTSAFTTSDGQFQLVLATEQVSCCQNSPTSSVSSTQSGAVLLWPCVYSAGSWADDCGGGYTATFQEWIDDCLSGMTDRICIDSQTYVYVQVAPTPSPVAQEYSMWAAVTGYCTLDGSCVESHNFPQNYNSNQGCILEISAEFSAPIIVESFNTEASFDYLTVNGQFYSGSAGPSGITPTSSISWTSDHTITQSGWRLCAAPPTPAPPTPAPTPFPWSCTSIRASTFVYEYQSYHSIDDDSIVLTTDQQSSLGRVSSTLALSGAFLIQFDMYQGGGTGADGCCVKYGGYDDERWEDRSEDGLSVCFDSFGPDRGVDISWNGDIVFSELGEQYWDEQVPLFEDSAWHSVIVKVTPRGGGAVVALNLDESYYYKTAWISNYSIPIGSGQLSFTARTGSLTNYHIVKDVQACVSSTTTSTSATTGTRTTESEIPTTTGTATAEPPTMTASAIADTATTTGTATAEPPTMTASAIADTATTTAALASTSLTSSVAAGDTELPVESTVGFDVGGSIEIEGGGNRESGLIVSIGSITLASGLANGYPLGSTVTYVIPPKSMDFWFIPVSEIMLMPVDAPIPRHQTCRDMGLLVKRRIDIDDVLSGNLCVDTAAVSHRWPVAEHFDPQCTKLSKLQEVLPRTPSIKWLWIDWICAPQWHDGGRTDEEEVEFKMILKHILPFIFLGCKVIVLYERIYNQRFWPNVECWIATKMATPHGLVPASDDRLRVQVHGIHSAGGHDKANLAQVLEYWHRATAQEAITILSHDDILVTNAKDKEVNLKVVASLDEQIRCHHSSLHVVQSIRQFVPL</sequence>
<feature type="region of interest" description="Disordered" evidence="2">
    <location>
        <begin position="25"/>
        <end position="55"/>
    </location>
</feature>
<reference evidence="4" key="1">
    <citation type="submission" date="2023-10" db="EMBL/GenBank/DDBJ databases">
        <authorList>
            <person name="Chen Y."/>
            <person name="Shah S."/>
            <person name="Dougan E. K."/>
            <person name="Thang M."/>
            <person name="Chan C."/>
        </authorList>
    </citation>
    <scope>NUCLEOTIDE SEQUENCE [LARGE SCALE GENOMIC DNA]</scope>
</reference>
<accession>A0ABN9XAC8</accession>
<dbReference type="Proteomes" id="UP001189429">
    <property type="component" value="Unassembled WGS sequence"/>
</dbReference>
<keyword evidence="5" id="KW-1185">Reference proteome</keyword>
<feature type="region of interest" description="Disordered" evidence="2">
    <location>
        <begin position="581"/>
        <end position="609"/>
    </location>
</feature>
<protein>
    <recommendedName>
        <fullName evidence="6">CUB domain-containing protein</fullName>
    </recommendedName>
</protein>
<name>A0ABN9XAC8_9DINO</name>
<feature type="chain" id="PRO_5047200928" description="CUB domain-containing protein" evidence="3">
    <location>
        <begin position="21"/>
        <end position="970"/>
    </location>
</feature>
<organism evidence="4 5">
    <name type="scientific">Prorocentrum cordatum</name>
    <dbReference type="NCBI Taxonomy" id="2364126"/>
    <lineage>
        <taxon>Eukaryota</taxon>
        <taxon>Sar</taxon>
        <taxon>Alveolata</taxon>
        <taxon>Dinophyceae</taxon>
        <taxon>Prorocentrales</taxon>
        <taxon>Prorocentraceae</taxon>
        <taxon>Prorocentrum</taxon>
    </lineage>
</organism>
<evidence type="ECO:0000256" key="3">
    <source>
        <dbReference type="SAM" id="SignalP"/>
    </source>
</evidence>
<feature type="signal peptide" evidence="3">
    <location>
        <begin position="1"/>
        <end position="20"/>
    </location>
</feature>
<keyword evidence="1" id="KW-1015">Disulfide bond</keyword>
<dbReference type="InterPro" id="IPR013320">
    <property type="entry name" value="ConA-like_dom_sf"/>
</dbReference>
<dbReference type="EMBL" id="CAUYUJ010020193">
    <property type="protein sequence ID" value="CAK0896484.1"/>
    <property type="molecule type" value="Genomic_DNA"/>
</dbReference>
<keyword evidence="3" id="KW-0732">Signal</keyword>
<gene>
    <name evidence="4" type="ORF">PCOR1329_LOCUS74942</name>
</gene>
<dbReference type="SUPFAM" id="SSF49854">
    <property type="entry name" value="Spermadhesin, CUB domain"/>
    <property type="match status" value="2"/>
</dbReference>
<evidence type="ECO:0000256" key="1">
    <source>
        <dbReference type="ARBA" id="ARBA00023157"/>
    </source>
</evidence>
<dbReference type="PANTHER" id="PTHR24255">
    <property type="entry name" value="COMPLEMENT COMPONENT 1, S SUBCOMPONENT-RELATED"/>
    <property type="match status" value="1"/>
</dbReference>
<dbReference type="InterPro" id="IPR035914">
    <property type="entry name" value="Sperma_CUB_dom_sf"/>
</dbReference>
<evidence type="ECO:0000313" key="5">
    <source>
        <dbReference type="Proteomes" id="UP001189429"/>
    </source>
</evidence>
<evidence type="ECO:0008006" key="6">
    <source>
        <dbReference type="Google" id="ProtNLM"/>
    </source>
</evidence>
<evidence type="ECO:0000256" key="2">
    <source>
        <dbReference type="SAM" id="MobiDB-lite"/>
    </source>
</evidence>
<dbReference type="PANTHER" id="PTHR24255:SF31">
    <property type="entry name" value="CUBILIN-LIKE PROTEIN"/>
    <property type="match status" value="1"/>
</dbReference>
<dbReference type="SUPFAM" id="SSF49899">
    <property type="entry name" value="Concanavalin A-like lectins/glucanases"/>
    <property type="match status" value="1"/>
</dbReference>